<dbReference type="OrthoDB" id="8347048at2"/>
<dbReference type="Pfam" id="PF00563">
    <property type="entry name" value="EAL"/>
    <property type="match status" value="1"/>
</dbReference>
<name>A0A5C4MSE7_9RHOB</name>
<evidence type="ECO:0000259" key="1">
    <source>
        <dbReference type="PROSITE" id="PS50883"/>
    </source>
</evidence>
<organism evidence="2 3">
    <name type="scientific">Rubellimicrobium rubrum</name>
    <dbReference type="NCBI Taxonomy" id="2585369"/>
    <lineage>
        <taxon>Bacteria</taxon>
        <taxon>Pseudomonadati</taxon>
        <taxon>Pseudomonadota</taxon>
        <taxon>Alphaproteobacteria</taxon>
        <taxon>Rhodobacterales</taxon>
        <taxon>Roseobacteraceae</taxon>
        <taxon>Rubellimicrobium</taxon>
    </lineage>
</organism>
<accession>A0A5C4MSE7</accession>
<dbReference type="InterPro" id="IPR001633">
    <property type="entry name" value="EAL_dom"/>
</dbReference>
<dbReference type="Gene3D" id="3.20.20.450">
    <property type="entry name" value="EAL domain"/>
    <property type="match status" value="1"/>
</dbReference>
<feature type="domain" description="EAL" evidence="1">
    <location>
        <begin position="1"/>
        <end position="83"/>
    </location>
</feature>
<dbReference type="PROSITE" id="PS50883">
    <property type="entry name" value="EAL"/>
    <property type="match status" value="1"/>
</dbReference>
<dbReference type="Proteomes" id="UP000305887">
    <property type="component" value="Unassembled WGS sequence"/>
</dbReference>
<dbReference type="RefSeq" id="WP_139078365.1">
    <property type="nucleotide sequence ID" value="NZ_VDFU01000029.1"/>
</dbReference>
<sequence>MHQALSRGEFTLHYQPVVQLDTGLVSAFWALLRWQHLRRGLWSAWSSSSPWPSPPAPLWPFGHGFCRRRADKPWHNRGRSPFR</sequence>
<dbReference type="AlphaFoldDB" id="A0A5C4MSE7"/>
<comment type="caution">
    <text evidence="2">The sequence shown here is derived from an EMBL/GenBank/DDBJ whole genome shotgun (WGS) entry which is preliminary data.</text>
</comment>
<proteinExistence type="predicted"/>
<dbReference type="InterPro" id="IPR035919">
    <property type="entry name" value="EAL_sf"/>
</dbReference>
<evidence type="ECO:0000313" key="3">
    <source>
        <dbReference type="Proteomes" id="UP000305887"/>
    </source>
</evidence>
<dbReference type="EMBL" id="VDFU01000029">
    <property type="protein sequence ID" value="TNC47014.1"/>
    <property type="molecule type" value="Genomic_DNA"/>
</dbReference>
<keyword evidence="3" id="KW-1185">Reference proteome</keyword>
<gene>
    <name evidence="2" type="ORF">FHG66_17425</name>
</gene>
<protein>
    <submittedName>
        <fullName evidence="2">EAL domain-containing protein</fullName>
    </submittedName>
</protein>
<evidence type="ECO:0000313" key="2">
    <source>
        <dbReference type="EMBL" id="TNC47014.1"/>
    </source>
</evidence>
<dbReference type="SUPFAM" id="SSF141868">
    <property type="entry name" value="EAL domain-like"/>
    <property type="match status" value="1"/>
</dbReference>
<reference evidence="2 3" key="1">
    <citation type="submission" date="2019-06" db="EMBL/GenBank/DDBJ databases">
        <title>YIM 131921 draft genome.</title>
        <authorList>
            <person name="Jiang L."/>
        </authorList>
    </citation>
    <scope>NUCLEOTIDE SEQUENCE [LARGE SCALE GENOMIC DNA]</scope>
    <source>
        <strain evidence="2 3">YIM 131921</strain>
    </source>
</reference>